<dbReference type="InterPro" id="IPR004046">
    <property type="entry name" value="GST_C"/>
</dbReference>
<evidence type="ECO:0000259" key="6">
    <source>
        <dbReference type="PROSITE" id="PS50405"/>
    </source>
</evidence>
<protein>
    <recommendedName>
        <fullName evidence="1">glutathione transferase</fullName>
        <ecNumber evidence="1">2.5.1.18</ecNumber>
    </recommendedName>
</protein>
<dbReference type="GO" id="GO:0004364">
    <property type="term" value="F:glutathione transferase activity"/>
    <property type="evidence" value="ECO:0007669"/>
    <property type="project" value="UniProtKB-EC"/>
</dbReference>
<feature type="domain" description="GST C-terminal" evidence="6">
    <location>
        <begin position="92"/>
        <end position="223"/>
    </location>
</feature>
<evidence type="ECO:0000256" key="1">
    <source>
        <dbReference type="ARBA" id="ARBA00012452"/>
    </source>
</evidence>
<feature type="domain" description="GST N-terminal" evidence="5">
    <location>
        <begin position="1"/>
        <end position="83"/>
    </location>
</feature>
<dbReference type="SFLD" id="SFLDS00019">
    <property type="entry name" value="Glutathione_Transferase_(cytos"/>
    <property type="match status" value="1"/>
</dbReference>
<dbReference type="STRING" id="1442369.A0A0D2JAZ4"/>
<dbReference type="InterPro" id="IPR010987">
    <property type="entry name" value="Glutathione-S-Trfase_C-like"/>
</dbReference>
<dbReference type="PROSITE" id="PS50405">
    <property type="entry name" value="GST_CTER"/>
    <property type="match status" value="1"/>
</dbReference>
<evidence type="ECO:0000259" key="5">
    <source>
        <dbReference type="PROSITE" id="PS50404"/>
    </source>
</evidence>
<dbReference type="OrthoDB" id="249703at2759"/>
<dbReference type="SUPFAM" id="SSF52833">
    <property type="entry name" value="Thioredoxin-like"/>
    <property type="match status" value="1"/>
</dbReference>
<evidence type="ECO:0000256" key="4">
    <source>
        <dbReference type="RuleBase" id="RU003494"/>
    </source>
</evidence>
<keyword evidence="2" id="KW-0808">Transferase</keyword>
<dbReference type="EC" id="2.5.1.18" evidence="1"/>
<dbReference type="Pfam" id="PF02798">
    <property type="entry name" value="GST_N"/>
    <property type="match status" value="1"/>
</dbReference>
<dbReference type="VEuPathDB" id="FungiDB:Z518_04255"/>
<dbReference type="Gene3D" id="1.20.1050.10">
    <property type="match status" value="1"/>
</dbReference>
<proteinExistence type="inferred from homology"/>
<sequence>MTLKIWASPFSWNSLRPDLVLAEKGITDVEIGPADIITGKHKTPEFWEKSIFGRIPLLEDGDVVMFESRAVSRYLVLKYWDVGPKLMPVLTDAKTSGIWEMWLMLEPVEFDVHAVPIIGQTVIQPAMGQPPDEAVLARHKPKLAHCLDVLDKTLSKMPYMGGDEYSLVDISYMPSMYIVTRCVDVFGGRPNLQRWWETVSAREAWKKVVKPLDEGYSQVVSGWNK</sequence>
<dbReference type="Pfam" id="PF00043">
    <property type="entry name" value="GST_C"/>
    <property type="match status" value="1"/>
</dbReference>
<gene>
    <name evidence="7" type="ORF">Z518_04255</name>
</gene>
<evidence type="ECO:0000256" key="2">
    <source>
        <dbReference type="ARBA" id="ARBA00022679"/>
    </source>
</evidence>
<dbReference type="InterPro" id="IPR036249">
    <property type="entry name" value="Thioredoxin-like_sf"/>
</dbReference>
<dbReference type="EMBL" id="KN847477">
    <property type="protein sequence ID" value="KIX06280.1"/>
    <property type="molecule type" value="Genomic_DNA"/>
</dbReference>
<evidence type="ECO:0000313" key="7">
    <source>
        <dbReference type="EMBL" id="KIX06280.1"/>
    </source>
</evidence>
<dbReference type="SFLD" id="SFLDG00358">
    <property type="entry name" value="Main_(cytGST)"/>
    <property type="match status" value="1"/>
</dbReference>
<comment type="catalytic activity">
    <reaction evidence="3">
        <text>RX + glutathione = an S-substituted glutathione + a halide anion + H(+)</text>
        <dbReference type="Rhea" id="RHEA:16437"/>
        <dbReference type="ChEBI" id="CHEBI:15378"/>
        <dbReference type="ChEBI" id="CHEBI:16042"/>
        <dbReference type="ChEBI" id="CHEBI:17792"/>
        <dbReference type="ChEBI" id="CHEBI:57925"/>
        <dbReference type="ChEBI" id="CHEBI:90779"/>
        <dbReference type="EC" id="2.5.1.18"/>
    </reaction>
</comment>
<accession>A0A0D2JAZ4</accession>
<dbReference type="PROSITE" id="PS50404">
    <property type="entry name" value="GST_NTER"/>
    <property type="match status" value="1"/>
</dbReference>
<dbReference type="InterPro" id="IPR036282">
    <property type="entry name" value="Glutathione-S-Trfase_C_sf"/>
</dbReference>
<dbReference type="SUPFAM" id="SSF47616">
    <property type="entry name" value="GST C-terminal domain-like"/>
    <property type="match status" value="1"/>
</dbReference>
<organism evidence="7 8">
    <name type="scientific">Rhinocladiella mackenziei CBS 650.93</name>
    <dbReference type="NCBI Taxonomy" id="1442369"/>
    <lineage>
        <taxon>Eukaryota</taxon>
        <taxon>Fungi</taxon>
        <taxon>Dikarya</taxon>
        <taxon>Ascomycota</taxon>
        <taxon>Pezizomycotina</taxon>
        <taxon>Eurotiomycetes</taxon>
        <taxon>Chaetothyriomycetidae</taxon>
        <taxon>Chaetothyriales</taxon>
        <taxon>Herpotrichiellaceae</taxon>
        <taxon>Rhinocladiella</taxon>
    </lineage>
</organism>
<keyword evidence="8" id="KW-1185">Reference proteome</keyword>
<evidence type="ECO:0000256" key="3">
    <source>
        <dbReference type="ARBA" id="ARBA00047960"/>
    </source>
</evidence>
<dbReference type="GO" id="GO:0006749">
    <property type="term" value="P:glutathione metabolic process"/>
    <property type="evidence" value="ECO:0007669"/>
    <property type="project" value="TreeGrafter"/>
</dbReference>
<reference evidence="7 8" key="1">
    <citation type="submission" date="2015-01" db="EMBL/GenBank/DDBJ databases">
        <title>The Genome Sequence of Rhinocladiella mackenzie CBS 650.93.</title>
        <authorList>
            <consortium name="The Broad Institute Genomics Platform"/>
            <person name="Cuomo C."/>
            <person name="de Hoog S."/>
            <person name="Gorbushina A."/>
            <person name="Stielow B."/>
            <person name="Teixiera M."/>
            <person name="Abouelleil A."/>
            <person name="Chapman S.B."/>
            <person name="Priest M."/>
            <person name="Young S.K."/>
            <person name="Wortman J."/>
            <person name="Nusbaum C."/>
            <person name="Birren B."/>
        </authorList>
    </citation>
    <scope>NUCLEOTIDE SEQUENCE [LARGE SCALE GENOMIC DNA]</scope>
    <source>
        <strain evidence="7 8">CBS 650.93</strain>
    </source>
</reference>
<dbReference type="Gene3D" id="3.40.30.10">
    <property type="entry name" value="Glutaredoxin"/>
    <property type="match status" value="1"/>
</dbReference>
<name>A0A0D2JAZ4_9EURO</name>
<evidence type="ECO:0000313" key="8">
    <source>
        <dbReference type="Proteomes" id="UP000053617"/>
    </source>
</evidence>
<dbReference type="InterPro" id="IPR040079">
    <property type="entry name" value="Glutathione_S-Trfase"/>
</dbReference>
<dbReference type="PANTHER" id="PTHR43900">
    <property type="entry name" value="GLUTATHIONE S-TRANSFERASE RHO"/>
    <property type="match status" value="1"/>
</dbReference>
<dbReference type="InterPro" id="IPR004045">
    <property type="entry name" value="Glutathione_S-Trfase_N"/>
</dbReference>
<dbReference type="GeneID" id="25292326"/>
<dbReference type="GO" id="GO:0005737">
    <property type="term" value="C:cytoplasm"/>
    <property type="evidence" value="ECO:0007669"/>
    <property type="project" value="TreeGrafter"/>
</dbReference>
<dbReference type="HOGENOM" id="CLU_011226_5_1_1"/>
<dbReference type="AlphaFoldDB" id="A0A0D2JAZ4"/>
<comment type="similarity">
    <text evidence="4">Belongs to the GST superfamily.</text>
</comment>
<dbReference type="PANTHER" id="PTHR43900:SF3">
    <property type="entry name" value="GLUTATHIONE S-TRANSFERASE RHO"/>
    <property type="match status" value="1"/>
</dbReference>
<dbReference type="RefSeq" id="XP_013273416.1">
    <property type="nucleotide sequence ID" value="XM_013417962.1"/>
</dbReference>
<dbReference type="Proteomes" id="UP000053617">
    <property type="component" value="Unassembled WGS sequence"/>
</dbReference>
<dbReference type="GO" id="GO:0043295">
    <property type="term" value="F:glutathione binding"/>
    <property type="evidence" value="ECO:0007669"/>
    <property type="project" value="TreeGrafter"/>
</dbReference>